<sequence length="89" mass="9866">MGTVRRPRALLVELPDKGRASTSPQLDTRQARQVADTVAGRLATPVRHHEFGQVLPLADPQRDPVTVEVAVGTGRHRTVRFVRVRLPDI</sequence>
<gene>
    <name evidence="1" type="ORF">AB0C36_30300</name>
</gene>
<organism evidence="1 2">
    <name type="scientific">Streptodolium elevatio</name>
    <dbReference type="NCBI Taxonomy" id="3157996"/>
    <lineage>
        <taxon>Bacteria</taxon>
        <taxon>Bacillati</taxon>
        <taxon>Actinomycetota</taxon>
        <taxon>Actinomycetes</taxon>
        <taxon>Kitasatosporales</taxon>
        <taxon>Streptomycetaceae</taxon>
        <taxon>Streptodolium</taxon>
    </lineage>
</organism>
<reference evidence="1 2" key="1">
    <citation type="submission" date="2024-06" db="EMBL/GenBank/DDBJ databases">
        <title>The Natural Products Discovery Center: Release of the First 8490 Sequenced Strains for Exploring Actinobacteria Biosynthetic Diversity.</title>
        <authorList>
            <person name="Kalkreuter E."/>
            <person name="Kautsar S.A."/>
            <person name="Yang D."/>
            <person name="Bader C.D."/>
            <person name="Teijaro C.N."/>
            <person name="Fluegel L."/>
            <person name="Davis C.M."/>
            <person name="Simpson J.R."/>
            <person name="Lauterbach L."/>
            <person name="Steele A.D."/>
            <person name="Gui C."/>
            <person name="Meng S."/>
            <person name="Li G."/>
            <person name="Viehrig K."/>
            <person name="Ye F."/>
            <person name="Su P."/>
            <person name="Kiefer A.F."/>
            <person name="Nichols A."/>
            <person name="Cepeda A.J."/>
            <person name="Yan W."/>
            <person name="Fan B."/>
            <person name="Jiang Y."/>
            <person name="Adhikari A."/>
            <person name="Zheng C.-J."/>
            <person name="Schuster L."/>
            <person name="Cowan T.M."/>
            <person name="Smanski M.J."/>
            <person name="Chevrette M.G."/>
            <person name="De Carvalho L.P.S."/>
            <person name="Shen B."/>
        </authorList>
    </citation>
    <scope>NUCLEOTIDE SEQUENCE [LARGE SCALE GENOMIC DNA]</scope>
    <source>
        <strain evidence="1 2">NPDC048946</strain>
    </source>
</reference>
<dbReference type="RefSeq" id="WP_358360218.1">
    <property type="nucleotide sequence ID" value="NZ_JBEZFP010000100.1"/>
</dbReference>
<protein>
    <submittedName>
        <fullName evidence="1">Uncharacterized protein</fullName>
    </submittedName>
</protein>
<evidence type="ECO:0000313" key="1">
    <source>
        <dbReference type="EMBL" id="MEU8137793.1"/>
    </source>
</evidence>
<proteinExistence type="predicted"/>
<comment type="caution">
    <text evidence="1">The sequence shown here is derived from an EMBL/GenBank/DDBJ whole genome shotgun (WGS) entry which is preliminary data.</text>
</comment>
<accession>A0ABV3DPW2</accession>
<evidence type="ECO:0000313" key="2">
    <source>
        <dbReference type="Proteomes" id="UP001551482"/>
    </source>
</evidence>
<name>A0ABV3DPW2_9ACTN</name>
<dbReference type="EMBL" id="JBEZFP010000100">
    <property type="protein sequence ID" value="MEU8137793.1"/>
    <property type="molecule type" value="Genomic_DNA"/>
</dbReference>
<dbReference type="Proteomes" id="UP001551482">
    <property type="component" value="Unassembled WGS sequence"/>
</dbReference>
<keyword evidence="2" id="KW-1185">Reference proteome</keyword>